<feature type="non-terminal residue" evidence="2">
    <location>
        <position position="1"/>
    </location>
</feature>
<feature type="transmembrane region" description="Helical" evidence="1">
    <location>
        <begin position="41"/>
        <end position="63"/>
    </location>
</feature>
<evidence type="ECO:0000313" key="2">
    <source>
        <dbReference type="EMBL" id="CEK90671.1"/>
    </source>
</evidence>
<proteinExistence type="predicted"/>
<keyword evidence="1" id="KW-1133">Transmembrane helix</keyword>
<keyword evidence="1" id="KW-0472">Membrane</keyword>
<accession>A0A0B7BEB7</accession>
<gene>
    <name evidence="2" type="primary">ORF177927</name>
</gene>
<name>A0A0B7BEB7_9EUPU</name>
<keyword evidence="1" id="KW-0812">Transmembrane</keyword>
<protein>
    <submittedName>
        <fullName evidence="2">Uncharacterized protein</fullName>
    </submittedName>
</protein>
<organism evidence="2">
    <name type="scientific">Arion vulgaris</name>
    <dbReference type="NCBI Taxonomy" id="1028688"/>
    <lineage>
        <taxon>Eukaryota</taxon>
        <taxon>Metazoa</taxon>
        <taxon>Spiralia</taxon>
        <taxon>Lophotrochozoa</taxon>
        <taxon>Mollusca</taxon>
        <taxon>Gastropoda</taxon>
        <taxon>Heterobranchia</taxon>
        <taxon>Euthyneura</taxon>
        <taxon>Panpulmonata</taxon>
        <taxon>Eupulmonata</taxon>
        <taxon>Stylommatophora</taxon>
        <taxon>Helicina</taxon>
        <taxon>Arionoidea</taxon>
        <taxon>Arionidae</taxon>
        <taxon>Arion</taxon>
    </lineage>
</organism>
<evidence type="ECO:0000256" key="1">
    <source>
        <dbReference type="SAM" id="Phobius"/>
    </source>
</evidence>
<dbReference type="EMBL" id="HACG01043806">
    <property type="protein sequence ID" value="CEK90671.1"/>
    <property type="molecule type" value="Transcribed_RNA"/>
</dbReference>
<dbReference type="AlphaFoldDB" id="A0A0B7BEB7"/>
<sequence>DFIRLCLQYLIQQHKNEHFPCHHLLTRSDSKMPSLDRTGEIISGFSFTALISIIQLPAMVMLVKLHTEYDLSTFT</sequence>
<reference evidence="2" key="1">
    <citation type="submission" date="2014-12" db="EMBL/GenBank/DDBJ databases">
        <title>Insight into the proteome of Arion vulgaris.</title>
        <authorList>
            <person name="Aradska J."/>
            <person name="Bulat T."/>
            <person name="Smidak R."/>
            <person name="Sarate P."/>
            <person name="Gangsoo J."/>
            <person name="Sialana F."/>
            <person name="Bilban M."/>
            <person name="Lubec G."/>
        </authorList>
    </citation>
    <scope>NUCLEOTIDE SEQUENCE</scope>
    <source>
        <tissue evidence="2">Skin</tissue>
    </source>
</reference>